<keyword evidence="2" id="KW-0489">Methyltransferase</keyword>
<dbReference type="Gene3D" id="3.40.50.150">
    <property type="entry name" value="Vaccinia Virus protein VP39"/>
    <property type="match status" value="1"/>
</dbReference>
<accession>A0A5M6CEY5</accession>
<reference evidence="2 3" key="1">
    <citation type="submission" date="2019-09" db="EMBL/GenBank/DDBJ databases">
        <title>Genome sequence and assembly of Taibaiella sp.</title>
        <authorList>
            <person name="Chhetri G."/>
        </authorList>
    </citation>
    <scope>NUCLEOTIDE SEQUENCE [LARGE SCALE GENOMIC DNA]</scope>
    <source>
        <strain evidence="2 3">KVB11</strain>
    </source>
</reference>
<dbReference type="PANTHER" id="PTHR43591:SF110">
    <property type="entry name" value="RHODANESE DOMAIN-CONTAINING PROTEIN"/>
    <property type="match status" value="1"/>
</dbReference>
<sequence length="268" mass="31157">MRQKIVNTLRGLGLVSLIDIIRFRYQSFKSSGKNTEFIKMHPNEAFPEPYMIYETFRMSYERYFNSGKETAMELWKEMQPYLDNKSAVKILDWGCGPARVVRHLPKILPQGSEIFGSDYNESYVKWCAAHIPGVIFKDNQLEPPLDFEAGFLDAVYALSIFTHLAEPTHHQWMEEVMRVLKPGGLFYFTTHGAITKENLLPFEKEAFDGEKLVVRANVKEGHRMFVAYHPEQFIRKLVAPYAEVLSFQPGTRQPWGLQQDAWLIRKKS</sequence>
<dbReference type="RefSeq" id="WP_150033383.1">
    <property type="nucleotide sequence ID" value="NZ_VWSH01000003.1"/>
</dbReference>
<evidence type="ECO:0000313" key="2">
    <source>
        <dbReference type="EMBL" id="KAA5533636.1"/>
    </source>
</evidence>
<dbReference type="InterPro" id="IPR041698">
    <property type="entry name" value="Methyltransf_25"/>
</dbReference>
<evidence type="ECO:0000313" key="3">
    <source>
        <dbReference type="Proteomes" id="UP000323632"/>
    </source>
</evidence>
<name>A0A5M6CEY5_9BACT</name>
<dbReference type="SUPFAM" id="SSF53335">
    <property type="entry name" value="S-adenosyl-L-methionine-dependent methyltransferases"/>
    <property type="match status" value="1"/>
</dbReference>
<dbReference type="CDD" id="cd02440">
    <property type="entry name" value="AdoMet_MTases"/>
    <property type="match status" value="1"/>
</dbReference>
<protein>
    <submittedName>
        <fullName evidence="2">Class I SAM-dependent methyltransferase</fullName>
    </submittedName>
</protein>
<dbReference type="Pfam" id="PF13649">
    <property type="entry name" value="Methyltransf_25"/>
    <property type="match status" value="1"/>
</dbReference>
<dbReference type="Proteomes" id="UP000323632">
    <property type="component" value="Unassembled WGS sequence"/>
</dbReference>
<organism evidence="2 3">
    <name type="scientific">Taibaiella lutea</name>
    <dbReference type="NCBI Taxonomy" id="2608001"/>
    <lineage>
        <taxon>Bacteria</taxon>
        <taxon>Pseudomonadati</taxon>
        <taxon>Bacteroidota</taxon>
        <taxon>Chitinophagia</taxon>
        <taxon>Chitinophagales</taxon>
        <taxon>Chitinophagaceae</taxon>
        <taxon>Taibaiella</taxon>
    </lineage>
</organism>
<dbReference type="EMBL" id="VWSH01000003">
    <property type="protein sequence ID" value="KAA5533636.1"/>
    <property type="molecule type" value="Genomic_DNA"/>
</dbReference>
<comment type="caution">
    <text evidence="2">The sequence shown here is derived from an EMBL/GenBank/DDBJ whole genome shotgun (WGS) entry which is preliminary data.</text>
</comment>
<dbReference type="GO" id="GO:0032259">
    <property type="term" value="P:methylation"/>
    <property type="evidence" value="ECO:0007669"/>
    <property type="project" value="UniProtKB-KW"/>
</dbReference>
<dbReference type="GO" id="GO:0008168">
    <property type="term" value="F:methyltransferase activity"/>
    <property type="evidence" value="ECO:0007669"/>
    <property type="project" value="UniProtKB-KW"/>
</dbReference>
<gene>
    <name evidence="2" type="ORF">F0919_13955</name>
</gene>
<dbReference type="AlphaFoldDB" id="A0A5M6CEY5"/>
<keyword evidence="3" id="KW-1185">Reference proteome</keyword>
<keyword evidence="2" id="KW-0808">Transferase</keyword>
<dbReference type="InterPro" id="IPR029063">
    <property type="entry name" value="SAM-dependent_MTases_sf"/>
</dbReference>
<evidence type="ECO:0000259" key="1">
    <source>
        <dbReference type="Pfam" id="PF13649"/>
    </source>
</evidence>
<proteinExistence type="predicted"/>
<dbReference type="PANTHER" id="PTHR43591">
    <property type="entry name" value="METHYLTRANSFERASE"/>
    <property type="match status" value="1"/>
</dbReference>
<feature type="domain" description="Methyltransferase" evidence="1">
    <location>
        <begin position="90"/>
        <end position="184"/>
    </location>
</feature>